<feature type="repeat" description="TPR" evidence="1">
    <location>
        <begin position="154"/>
        <end position="187"/>
    </location>
</feature>
<dbReference type="SMART" id="SM00028">
    <property type="entry name" value="TPR"/>
    <property type="match status" value="2"/>
</dbReference>
<reference evidence="4 5" key="1">
    <citation type="submission" date="2007-06" db="EMBL/GenBank/DDBJ databases">
        <authorList>
            <person name="Shimkets L."/>
            <person name="Ferriera S."/>
            <person name="Johnson J."/>
            <person name="Kravitz S."/>
            <person name="Beeson K."/>
            <person name="Sutton G."/>
            <person name="Rogers Y.-H."/>
            <person name="Friedman R."/>
            <person name="Frazier M."/>
            <person name="Venter J.C."/>
        </authorList>
    </citation>
    <scope>NUCLEOTIDE SEQUENCE [LARGE SCALE GENOMIC DNA]</scope>
    <source>
        <strain evidence="4 5">SIR-1</strain>
    </source>
</reference>
<accession>A6GGG3</accession>
<dbReference type="InterPro" id="IPR011990">
    <property type="entry name" value="TPR-like_helical_dom_sf"/>
</dbReference>
<evidence type="ECO:0000256" key="1">
    <source>
        <dbReference type="PROSITE-ProRule" id="PRU00339"/>
    </source>
</evidence>
<comment type="caution">
    <text evidence="4">The sequence shown here is derived from an EMBL/GenBank/DDBJ whole genome shotgun (WGS) entry which is preliminary data.</text>
</comment>
<dbReference type="Pfam" id="PF13181">
    <property type="entry name" value="TPR_8"/>
    <property type="match status" value="1"/>
</dbReference>
<protein>
    <submittedName>
        <fullName evidence="4">Uncharacterized protein</fullName>
    </submittedName>
</protein>
<dbReference type="Proteomes" id="UP000005801">
    <property type="component" value="Unassembled WGS sequence"/>
</dbReference>
<dbReference type="InterPro" id="IPR019734">
    <property type="entry name" value="TPR_rpt"/>
</dbReference>
<keyword evidence="5" id="KW-1185">Reference proteome</keyword>
<feature type="compositionally biased region" description="Basic and acidic residues" evidence="2">
    <location>
        <begin position="53"/>
        <end position="63"/>
    </location>
</feature>
<feature type="compositionally biased region" description="Acidic residues" evidence="2">
    <location>
        <begin position="24"/>
        <end position="37"/>
    </location>
</feature>
<feature type="region of interest" description="Disordered" evidence="2">
    <location>
        <begin position="18"/>
        <end position="63"/>
    </location>
</feature>
<feature type="signal peptide" evidence="3">
    <location>
        <begin position="1"/>
        <end position="21"/>
    </location>
</feature>
<evidence type="ECO:0000313" key="5">
    <source>
        <dbReference type="Proteomes" id="UP000005801"/>
    </source>
</evidence>
<dbReference type="STRING" id="391625.PPSIR1_22456"/>
<keyword evidence="3" id="KW-0732">Signal</keyword>
<dbReference type="Gene3D" id="1.25.40.10">
    <property type="entry name" value="Tetratricopeptide repeat domain"/>
    <property type="match status" value="1"/>
</dbReference>
<proteinExistence type="predicted"/>
<feature type="chain" id="PRO_5002697790" evidence="3">
    <location>
        <begin position="22"/>
        <end position="449"/>
    </location>
</feature>
<evidence type="ECO:0000256" key="2">
    <source>
        <dbReference type="SAM" id="MobiDB-lite"/>
    </source>
</evidence>
<dbReference type="PROSITE" id="PS50005">
    <property type="entry name" value="TPR"/>
    <property type="match status" value="1"/>
</dbReference>
<evidence type="ECO:0000256" key="3">
    <source>
        <dbReference type="SAM" id="SignalP"/>
    </source>
</evidence>
<keyword evidence="1" id="KW-0802">TPR repeat</keyword>
<dbReference type="SUPFAM" id="SSF48452">
    <property type="entry name" value="TPR-like"/>
    <property type="match status" value="1"/>
</dbReference>
<gene>
    <name evidence="4" type="ORF">PPSIR1_22456</name>
</gene>
<sequence length="449" mass="47645">MPAIALSSVLALVACKGSAPAEGGGEEEAPVAEDDAAPEPTKTEPEAAADGLNQKDGKARMAEVKAAMGGKAEEAKNSRDALLSQLNAGRRAVKKKDYDEGIVLLRGALEADPVNPKVLGELGFAAYKKGDLALAESSTKRAIDQAPPGHESLGALYYNLGLIEEARDEPAKAKAAFARSLEARPGNAAVEKKLAKFASALPKPGPAKPEGLCDEVLAELECVGSQAAFDKLSEADQEYLGVCECSVRERLSEGTGKSMLAGAAVLVIEGQPGVGGMYEDELHLVLETRGKGWSHHGQLVNGYIPGVFGLSNQGSIQELAFADLGPAPGEELHVQTWNSELDQDMGWNTMTYFDARELILCQDAGVEFECIDLVLEGARGTDVLIEGEEVDPDAELGEEAWKLTIAFADGKVDLSIASGREFMSDFVKALVGQRPFAEFMRSVREQQVD</sequence>
<dbReference type="eggNOG" id="ENOG5032BXY">
    <property type="taxonomic scope" value="Bacteria"/>
</dbReference>
<organism evidence="4 5">
    <name type="scientific">Plesiocystis pacifica SIR-1</name>
    <dbReference type="NCBI Taxonomy" id="391625"/>
    <lineage>
        <taxon>Bacteria</taxon>
        <taxon>Pseudomonadati</taxon>
        <taxon>Myxococcota</taxon>
        <taxon>Polyangia</taxon>
        <taxon>Nannocystales</taxon>
        <taxon>Nannocystaceae</taxon>
        <taxon>Plesiocystis</taxon>
    </lineage>
</organism>
<dbReference type="AlphaFoldDB" id="A6GGG3"/>
<dbReference type="EMBL" id="ABCS01000106">
    <property type="protein sequence ID" value="EDM75039.1"/>
    <property type="molecule type" value="Genomic_DNA"/>
</dbReference>
<name>A6GGG3_9BACT</name>
<evidence type="ECO:0000313" key="4">
    <source>
        <dbReference type="EMBL" id="EDM75039.1"/>
    </source>
</evidence>